<feature type="repeat" description="MBT" evidence="13">
    <location>
        <begin position="1072"/>
        <end position="1167"/>
    </location>
</feature>
<evidence type="ECO:0000256" key="6">
    <source>
        <dbReference type="ARBA" id="ARBA00022833"/>
    </source>
</evidence>
<dbReference type="Proteomes" id="UP000242188">
    <property type="component" value="Unassembled WGS sequence"/>
</dbReference>
<name>A0A210QAH4_MIZYE</name>
<dbReference type="PROSITE" id="PS50105">
    <property type="entry name" value="SAM_DOMAIN"/>
    <property type="match status" value="1"/>
</dbReference>
<keyword evidence="7" id="KW-0156">Chromatin regulator</keyword>
<dbReference type="FunFam" id="4.10.320.30:FF:000001">
    <property type="entry name" value="Myelin transcription factor 1-like, a"/>
    <property type="match status" value="1"/>
</dbReference>
<dbReference type="CDD" id="cd20101">
    <property type="entry name" value="MBT_L3MBTL1-like_rpt1"/>
    <property type="match status" value="1"/>
</dbReference>
<keyword evidence="6" id="KW-0862">Zinc</keyword>
<feature type="compositionally biased region" description="Polar residues" evidence="14">
    <location>
        <begin position="603"/>
        <end position="617"/>
    </location>
</feature>
<dbReference type="GO" id="GO:0042393">
    <property type="term" value="F:histone binding"/>
    <property type="evidence" value="ECO:0007669"/>
    <property type="project" value="TreeGrafter"/>
</dbReference>
<dbReference type="Pfam" id="PF02820">
    <property type="entry name" value="MBT"/>
    <property type="match status" value="3"/>
</dbReference>
<evidence type="ECO:0000256" key="8">
    <source>
        <dbReference type="ARBA" id="ARBA00023015"/>
    </source>
</evidence>
<dbReference type="CDD" id="cd09582">
    <property type="entry name" value="SAM_Scm-like-3MBT3_4"/>
    <property type="match status" value="1"/>
</dbReference>
<dbReference type="STRING" id="6573.A0A210QAH4"/>
<feature type="compositionally biased region" description="Low complexity" evidence="14">
    <location>
        <begin position="438"/>
        <end position="450"/>
    </location>
</feature>
<evidence type="ECO:0000256" key="10">
    <source>
        <dbReference type="ARBA" id="ARBA00023242"/>
    </source>
</evidence>
<feature type="compositionally biased region" description="Polar residues" evidence="14">
    <location>
        <begin position="451"/>
        <end position="468"/>
    </location>
</feature>
<dbReference type="InterPro" id="IPR013761">
    <property type="entry name" value="SAM/pointed_sf"/>
</dbReference>
<evidence type="ECO:0000256" key="2">
    <source>
        <dbReference type="ARBA" id="ARBA00022491"/>
    </source>
</evidence>
<dbReference type="SMART" id="SM00454">
    <property type="entry name" value="SAM"/>
    <property type="match status" value="1"/>
</dbReference>
<feature type="region of interest" description="Disordered" evidence="14">
    <location>
        <begin position="426"/>
        <end position="468"/>
    </location>
</feature>
<dbReference type="PANTHER" id="PTHR12247:SF131">
    <property type="entry name" value="LD05287P"/>
    <property type="match status" value="1"/>
</dbReference>
<keyword evidence="10" id="KW-0539">Nucleus</keyword>
<dbReference type="Gene3D" id="1.10.150.50">
    <property type="entry name" value="Transcription Factor, Ets-1"/>
    <property type="match status" value="1"/>
</dbReference>
<keyword evidence="2" id="KW-0678">Repressor</keyword>
<evidence type="ECO:0000256" key="3">
    <source>
        <dbReference type="ARBA" id="ARBA00022723"/>
    </source>
</evidence>
<comment type="caution">
    <text evidence="16">The sequence shown here is derived from an EMBL/GenBank/DDBJ whole genome shotgun (WGS) entry which is preliminary data.</text>
</comment>
<feature type="compositionally biased region" description="Basic and acidic residues" evidence="14">
    <location>
        <begin position="668"/>
        <end position="681"/>
    </location>
</feature>
<dbReference type="GO" id="GO:0003682">
    <property type="term" value="F:chromatin binding"/>
    <property type="evidence" value="ECO:0007669"/>
    <property type="project" value="TreeGrafter"/>
</dbReference>
<feature type="region of interest" description="Disordered" evidence="14">
    <location>
        <begin position="1"/>
        <end position="29"/>
    </location>
</feature>
<dbReference type="GO" id="GO:0045892">
    <property type="term" value="P:negative regulation of DNA-templated transcription"/>
    <property type="evidence" value="ECO:0007669"/>
    <property type="project" value="TreeGrafter"/>
</dbReference>
<dbReference type="GO" id="GO:0006325">
    <property type="term" value="P:chromatin organization"/>
    <property type="evidence" value="ECO:0007669"/>
    <property type="project" value="UniProtKB-KW"/>
</dbReference>
<dbReference type="PROSITE" id="PS51079">
    <property type="entry name" value="MBT"/>
    <property type="match status" value="3"/>
</dbReference>
<keyword evidence="5" id="KW-0863">Zinc-finger</keyword>
<keyword evidence="17" id="KW-1185">Reference proteome</keyword>
<dbReference type="CDD" id="cd20103">
    <property type="entry name" value="MBT_L3MBTL1-like_rpt3"/>
    <property type="match status" value="1"/>
</dbReference>
<feature type="region of interest" description="Disordered" evidence="14">
    <location>
        <begin position="1224"/>
        <end position="1260"/>
    </location>
</feature>
<feature type="compositionally biased region" description="Pro residues" evidence="14">
    <location>
        <begin position="1"/>
        <end position="15"/>
    </location>
</feature>
<sequence>MSTPQPPNEQSPPPAKKAKTDGLETSKPLAQLPVVTMTTPSIPLMTASPVTVIPSTSANFPSAISLTISNGKQAQLKIPNPTSVPQMRTQGPATFIAQNQVQQSGGTITMKPRMIMRPALQPQHIQLQPQAPGGKLVPGQVAMTQVVTLSQFPTGIMAQTLPPGAITVQQKFTPQLVTKINPQNLQVRPGKGAPVQQILQNNKGQIFVNQIQPGTKGGSVPLQQAWTVKPLVGAKGQELKVGSPNVFAIHNPTQQGKMIQGGKPIALVSQALPRLPTYSQAIQMTANSQAIQMATCTQSVQMTPAGPTLQFTSAPNKIPVTSLTKPHTNAVVMVTAASTVRTTAPGTLATTIPIFTTTPQLRTTALVTTGSTIPIPTAASPMRTAALVTAATNIPMTTSSPLVTFPVAAPATIPIVTSMNVVPTNKSTPVISIPPQLTTTTTTKQTSTTTSVEQANNDQLSKNETLTNNSKVDYIQDKKLEDEETDCSSSVKHSKASADILVKPADSVTTQSSAGSTSNDLGNGGKSSTPTDSNQVGTAQKAVADDKKSESKKGEEKSNTSSEESKVVSVINDLDESISSSNDTTSVKCSQESKLKSKETDISEVSSNDATSDVTQKQSDEAPQVKVKVEVEEADSSETRQSPMEVDQTLDSKGDKEDKNPETFSPKTEVDKLPDIVKSEGVDTAPPGSDFDVMDSMQWENGVASLEGSNLKFKMNEFGVLEVVTEDLECPETLNTSSESENTNDQSGDKKLFKTFEIKKEDKSANDGDKDDVCCCNNCGEYGFRSEFLGNSGDICSEACMEAYESKKNGKGMKKNVMSKMVLGMKKKKRKLLLMKGGQGEEEVYPKGLAVGRKSKAFVWLNYLEQEGGEAAPDKLFKEPFPQSRCGFKVGMKLEGIDPKHQSLFCILSVAEIRGYRLRLHFDGYSECYDFWANADSPWIYPVGFCDKHERVLQPPKGFTTENFSWAGYLKMAKAIPAPKHLFQNQPTQNVTPNAFRVGCKLEAVDKKNNNLVCVSTVADTLGDKILVHFDGWEDTYDYWCDVTSPDIHPVGWCHENNTQLSLPCDWKELDFTWESYLAKTKSLVVPARAFKPRVALGFKVGMKLEVVDKRNSLLIRVATVAEVNDHLIKIHFDGWADTFDYWMDDDCTDIHPPGWCSKTNHPLTPPISPADLVDTAEKGGCPTPGCKGIGHIKGAKYTGHHSAFGCPYSSSNINKETTLQDRLGSTRAEEVNQTPAPSPPGTPTFKSQRSMEYPSSPEMKKCPTPGCDGSGHITGKFTMHHKVSGCPLSEKNIMMMQMQSKPLHMTNGDTGKVKVKSGRGRKPRSYYLNMGDRGPHKMLREREKESKVSADSKNTNNLHNGIHQSVFMSSMVPNPNKDLPLCWEQHSKLLPGVDKMKGSEVSSWNVDQVSQFVRSLPGCEEHAKAFKDEQIDGEAFMLITQTDIVKIMNVKLGPALKIFNSILMFKNSLDVL</sequence>
<feature type="compositionally biased region" description="Basic and acidic residues" evidence="14">
    <location>
        <begin position="591"/>
        <end position="601"/>
    </location>
</feature>
<dbReference type="SUPFAM" id="SSF63748">
    <property type="entry name" value="Tudor/PWWP/MBT"/>
    <property type="match status" value="3"/>
</dbReference>
<keyword evidence="9" id="KW-0804">Transcription</keyword>
<feature type="compositionally biased region" description="Basic and acidic residues" evidence="14">
    <location>
        <begin position="650"/>
        <end position="661"/>
    </location>
</feature>
<evidence type="ECO:0000256" key="5">
    <source>
        <dbReference type="ARBA" id="ARBA00022771"/>
    </source>
</evidence>
<evidence type="ECO:0000256" key="9">
    <source>
        <dbReference type="ARBA" id="ARBA00023163"/>
    </source>
</evidence>
<feature type="compositionally biased region" description="Basic residues" evidence="14">
    <location>
        <begin position="1314"/>
        <end position="1325"/>
    </location>
</feature>
<comment type="subcellular location">
    <subcellularLocation>
        <location evidence="1">Nucleus</location>
    </subcellularLocation>
</comment>
<dbReference type="InterPro" id="IPR001660">
    <property type="entry name" value="SAM"/>
</dbReference>
<organism evidence="16 17">
    <name type="scientific">Mizuhopecten yessoensis</name>
    <name type="common">Japanese scallop</name>
    <name type="synonym">Patinopecten yessoensis</name>
    <dbReference type="NCBI Taxonomy" id="6573"/>
    <lineage>
        <taxon>Eukaryota</taxon>
        <taxon>Metazoa</taxon>
        <taxon>Spiralia</taxon>
        <taxon>Lophotrochozoa</taxon>
        <taxon>Mollusca</taxon>
        <taxon>Bivalvia</taxon>
        <taxon>Autobranchia</taxon>
        <taxon>Pteriomorphia</taxon>
        <taxon>Pectinida</taxon>
        <taxon>Pectinoidea</taxon>
        <taxon>Pectinidae</taxon>
        <taxon>Mizuhopecten</taxon>
    </lineage>
</organism>
<evidence type="ECO:0000256" key="7">
    <source>
        <dbReference type="ARBA" id="ARBA00022853"/>
    </source>
</evidence>
<dbReference type="PANTHER" id="PTHR12247">
    <property type="entry name" value="POLYCOMB GROUP PROTEIN"/>
    <property type="match status" value="1"/>
</dbReference>
<gene>
    <name evidence="16" type="ORF">KP79_PYT09044</name>
</gene>
<dbReference type="PROSITE" id="PS51802">
    <property type="entry name" value="ZF_CCHHC"/>
    <property type="match status" value="2"/>
</dbReference>
<dbReference type="InterPro" id="IPR050548">
    <property type="entry name" value="PcG_chromatin_remod_factors"/>
</dbReference>
<feature type="repeat" description="MBT" evidence="13">
    <location>
        <begin position="858"/>
        <end position="956"/>
    </location>
</feature>
<evidence type="ECO:0000256" key="1">
    <source>
        <dbReference type="ARBA" id="ARBA00004123"/>
    </source>
</evidence>
<dbReference type="Gene3D" id="4.10.320.30">
    <property type="match status" value="2"/>
</dbReference>
<evidence type="ECO:0000259" key="15">
    <source>
        <dbReference type="PROSITE" id="PS50105"/>
    </source>
</evidence>
<dbReference type="EMBL" id="NEDP02004406">
    <property type="protein sequence ID" value="OWF45744.1"/>
    <property type="molecule type" value="Genomic_DNA"/>
</dbReference>
<accession>A0A210QAH4</accession>
<dbReference type="Pfam" id="PF00536">
    <property type="entry name" value="SAM_1"/>
    <property type="match status" value="1"/>
</dbReference>
<dbReference type="InterPro" id="IPR004092">
    <property type="entry name" value="Mbt"/>
</dbReference>
<dbReference type="InterPro" id="IPR036060">
    <property type="entry name" value="Znf_C2H2C_sf"/>
</dbReference>
<dbReference type="Pfam" id="PF01530">
    <property type="entry name" value="zf-C2HC"/>
    <property type="match status" value="2"/>
</dbReference>
<evidence type="ECO:0000313" key="17">
    <source>
        <dbReference type="Proteomes" id="UP000242188"/>
    </source>
</evidence>
<feature type="compositionally biased region" description="Polar residues" evidence="14">
    <location>
        <begin position="577"/>
        <end position="590"/>
    </location>
</feature>
<dbReference type="SUPFAM" id="SSF103637">
    <property type="entry name" value="CCHHC domain"/>
    <property type="match status" value="2"/>
</dbReference>
<feature type="region of interest" description="Disordered" evidence="14">
    <location>
        <begin position="1304"/>
        <end position="1335"/>
    </location>
</feature>
<dbReference type="FunFam" id="2.30.30.140:FF:000007">
    <property type="entry name" value="Lethal(3)malignant brain tumor-like protein 1"/>
    <property type="match status" value="1"/>
</dbReference>
<dbReference type="InterPro" id="IPR002515">
    <property type="entry name" value="Znf_C2H2C"/>
</dbReference>
<dbReference type="SUPFAM" id="SSF47769">
    <property type="entry name" value="SAM/Pointed domain"/>
    <property type="match status" value="1"/>
</dbReference>
<evidence type="ECO:0000256" key="11">
    <source>
        <dbReference type="ARBA" id="ARBA00068102"/>
    </source>
</evidence>
<dbReference type="Gene3D" id="2.30.30.140">
    <property type="match status" value="3"/>
</dbReference>
<dbReference type="GO" id="GO:0005634">
    <property type="term" value="C:nucleus"/>
    <property type="evidence" value="ECO:0007669"/>
    <property type="project" value="UniProtKB-SubCell"/>
</dbReference>
<evidence type="ECO:0000313" key="16">
    <source>
        <dbReference type="EMBL" id="OWF45744.1"/>
    </source>
</evidence>
<reference evidence="16 17" key="1">
    <citation type="journal article" date="2017" name="Nat. Ecol. Evol.">
        <title>Scallop genome provides insights into evolution of bilaterian karyotype and development.</title>
        <authorList>
            <person name="Wang S."/>
            <person name="Zhang J."/>
            <person name="Jiao W."/>
            <person name="Li J."/>
            <person name="Xun X."/>
            <person name="Sun Y."/>
            <person name="Guo X."/>
            <person name="Huan P."/>
            <person name="Dong B."/>
            <person name="Zhang L."/>
            <person name="Hu X."/>
            <person name="Sun X."/>
            <person name="Wang J."/>
            <person name="Zhao C."/>
            <person name="Wang Y."/>
            <person name="Wang D."/>
            <person name="Huang X."/>
            <person name="Wang R."/>
            <person name="Lv J."/>
            <person name="Li Y."/>
            <person name="Zhang Z."/>
            <person name="Liu B."/>
            <person name="Lu W."/>
            <person name="Hui Y."/>
            <person name="Liang J."/>
            <person name="Zhou Z."/>
            <person name="Hou R."/>
            <person name="Li X."/>
            <person name="Liu Y."/>
            <person name="Li H."/>
            <person name="Ning X."/>
            <person name="Lin Y."/>
            <person name="Zhao L."/>
            <person name="Xing Q."/>
            <person name="Dou J."/>
            <person name="Li Y."/>
            <person name="Mao J."/>
            <person name="Guo H."/>
            <person name="Dou H."/>
            <person name="Li T."/>
            <person name="Mu C."/>
            <person name="Jiang W."/>
            <person name="Fu Q."/>
            <person name="Fu X."/>
            <person name="Miao Y."/>
            <person name="Liu J."/>
            <person name="Yu Q."/>
            <person name="Li R."/>
            <person name="Liao H."/>
            <person name="Li X."/>
            <person name="Kong Y."/>
            <person name="Jiang Z."/>
            <person name="Chourrout D."/>
            <person name="Li R."/>
            <person name="Bao Z."/>
        </authorList>
    </citation>
    <scope>NUCLEOTIDE SEQUENCE [LARGE SCALE GENOMIC DNA]</scope>
    <source>
        <strain evidence="16 17">PY_sf001</strain>
    </source>
</reference>
<evidence type="ECO:0000256" key="14">
    <source>
        <dbReference type="SAM" id="MobiDB-lite"/>
    </source>
</evidence>
<feature type="region of interest" description="Disordered" evidence="14">
    <location>
        <begin position="481"/>
        <end position="690"/>
    </location>
</feature>
<evidence type="ECO:0000256" key="13">
    <source>
        <dbReference type="PROSITE-ProRule" id="PRU00459"/>
    </source>
</evidence>
<feature type="repeat" description="MBT" evidence="13">
    <location>
        <begin position="964"/>
        <end position="1064"/>
    </location>
</feature>
<keyword evidence="4" id="KW-0677">Repeat</keyword>
<dbReference type="CDD" id="cd20102">
    <property type="entry name" value="MBT_L3MBTL1-like_rpt2"/>
    <property type="match status" value="1"/>
</dbReference>
<dbReference type="GO" id="GO:0008270">
    <property type="term" value="F:zinc ion binding"/>
    <property type="evidence" value="ECO:0007669"/>
    <property type="project" value="UniProtKB-KW"/>
</dbReference>
<protein>
    <recommendedName>
        <fullName evidence="11">Lethal(3)malignant brain tumor-like protein 1</fullName>
    </recommendedName>
    <alternativeName>
        <fullName evidence="12">L(3)mbt protein homolog</fullName>
    </alternativeName>
</protein>
<keyword evidence="3" id="KW-0479">Metal-binding</keyword>
<feature type="compositionally biased region" description="Polar residues" evidence="14">
    <location>
        <begin position="507"/>
        <end position="538"/>
    </location>
</feature>
<keyword evidence="8" id="KW-0805">Transcription regulation</keyword>
<evidence type="ECO:0000256" key="4">
    <source>
        <dbReference type="ARBA" id="ARBA00022737"/>
    </source>
</evidence>
<dbReference type="OrthoDB" id="8188861at2759"/>
<feature type="compositionally biased region" description="Basic and acidic residues" evidence="14">
    <location>
        <begin position="543"/>
        <end position="566"/>
    </location>
</feature>
<proteinExistence type="predicted"/>
<feature type="domain" description="SAM" evidence="15">
    <location>
        <begin position="1405"/>
        <end position="1469"/>
    </location>
</feature>
<dbReference type="SMART" id="SM00561">
    <property type="entry name" value="MBT"/>
    <property type="match status" value="3"/>
</dbReference>
<evidence type="ECO:0000256" key="12">
    <source>
        <dbReference type="ARBA" id="ARBA00079425"/>
    </source>
</evidence>